<dbReference type="EMBL" id="FZOF01000021">
    <property type="protein sequence ID" value="SNT34595.1"/>
    <property type="molecule type" value="Genomic_DNA"/>
</dbReference>
<protein>
    <recommendedName>
        <fullName evidence="3">WXG100 family type VII secretion target</fullName>
    </recommendedName>
</protein>
<organism evidence="1 2">
    <name type="scientific">Actinacidiphila glaucinigra</name>
    <dbReference type="NCBI Taxonomy" id="235986"/>
    <lineage>
        <taxon>Bacteria</taxon>
        <taxon>Bacillati</taxon>
        <taxon>Actinomycetota</taxon>
        <taxon>Actinomycetes</taxon>
        <taxon>Kitasatosporales</taxon>
        <taxon>Streptomycetaceae</taxon>
        <taxon>Actinacidiphila</taxon>
    </lineage>
</organism>
<keyword evidence="2" id="KW-1185">Reference proteome</keyword>
<accession>A0A239LW44</accession>
<reference evidence="1 2" key="1">
    <citation type="submission" date="2017-06" db="EMBL/GenBank/DDBJ databases">
        <authorList>
            <person name="Kim H.J."/>
            <person name="Triplett B.A."/>
        </authorList>
    </citation>
    <scope>NUCLEOTIDE SEQUENCE [LARGE SCALE GENOMIC DNA]</scope>
    <source>
        <strain evidence="1 2">CGMCC 4.1858</strain>
    </source>
</reference>
<dbReference type="RefSeq" id="WP_089227239.1">
    <property type="nucleotide sequence ID" value="NZ_FZOF01000021.1"/>
</dbReference>
<dbReference type="Proteomes" id="UP000198280">
    <property type="component" value="Unassembled WGS sequence"/>
</dbReference>
<dbReference type="AlphaFoldDB" id="A0A239LW44"/>
<sequence>MDVPESLAELRRQYDTARRALDAHHRATKTAVLEWSEQQRAESVALQAKWQEVAAEFRAAIEESGLEAKHGSFELGRAIRKAAYGDDYAGE</sequence>
<evidence type="ECO:0008006" key="3">
    <source>
        <dbReference type="Google" id="ProtNLM"/>
    </source>
</evidence>
<gene>
    <name evidence="1" type="ORF">SAMN05216252_121135</name>
</gene>
<proteinExistence type="predicted"/>
<evidence type="ECO:0000313" key="2">
    <source>
        <dbReference type="Proteomes" id="UP000198280"/>
    </source>
</evidence>
<evidence type="ECO:0000313" key="1">
    <source>
        <dbReference type="EMBL" id="SNT34595.1"/>
    </source>
</evidence>
<name>A0A239LW44_9ACTN</name>